<gene>
    <name evidence="1" type="ORF">MGAL_10B051108</name>
</gene>
<proteinExistence type="predicted"/>
<dbReference type="PANTHER" id="PTHR16897">
    <property type="entry name" value="OS10G0105400 PROTEIN"/>
    <property type="match status" value="1"/>
</dbReference>
<dbReference type="AlphaFoldDB" id="A0A8B6D8J0"/>
<sequence>MDNSYFNIIDQKYGYQNFKSKLNIDKRSDIDGQVSHTISANWNVVDEESGIAYCEWAAGLQQFGNEVFEFTKTADVLKATSTMDRYKVFNKKIYLTIRCRNMAGLYTTACSDGIVISDQSPSARNAELEILPQSLTEYQPSNFHQASKTSVKMKWSEFSDPFGIMSFIVKFDGKDTDITTSILNVNKDISYLSLFGLKLSDDRYTATVNAVNTMYLRSKDVTTNLTIQNSTPGLTGADATITRKEDTITVNWKDCFSYPRRVVFEISIGTTIGGADIIQWQETLNDYIEVEVPEKFKDDSEVKLFFYIRAIGESGESNSLNANTVL</sequence>
<dbReference type="EMBL" id="UYJE01002951">
    <property type="protein sequence ID" value="VDI15139.1"/>
    <property type="molecule type" value="Genomic_DNA"/>
</dbReference>
<protein>
    <recommendedName>
        <fullName evidence="3">Fibronectin type-III domain-containing protein</fullName>
    </recommendedName>
</protein>
<reference evidence="1" key="1">
    <citation type="submission" date="2018-11" db="EMBL/GenBank/DDBJ databases">
        <authorList>
            <person name="Alioto T."/>
            <person name="Alioto T."/>
        </authorList>
    </citation>
    <scope>NUCLEOTIDE SEQUENCE</scope>
</reference>
<name>A0A8B6D8J0_MYTGA</name>
<dbReference type="OrthoDB" id="6112879at2759"/>
<accession>A0A8B6D8J0</accession>
<evidence type="ECO:0000313" key="2">
    <source>
        <dbReference type="Proteomes" id="UP000596742"/>
    </source>
</evidence>
<comment type="caution">
    <text evidence="1">The sequence shown here is derived from an EMBL/GenBank/DDBJ whole genome shotgun (WGS) entry which is preliminary data.</text>
</comment>
<organism evidence="1 2">
    <name type="scientific">Mytilus galloprovincialis</name>
    <name type="common">Mediterranean mussel</name>
    <dbReference type="NCBI Taxonomy" id="29158"/>
    <lineage>
        <taxon>Eukaryota</taxon>
        <taxon>Metazoa</taxon>
        <taxon>Spiralia</taxon>
        <taxon>Lophotrochozoa</taxon>
        <taxon>Mollusca</taxon>
        <taxon>Bivalvia</taxon>
        <taxon>Autobranchia</taxon>
        <taxon>Pteriomorphia</taxon>
        <taxon>Mytilida</taxon>
        <taxon>Mytiloidea</taxon>
        <taxon>Mytilidae</taxon>
        <taxon>Mytilinae</taxon>
        <taxon>Mytilus</taxon>
    </lineage>
</organism>
<dbReference type="PANTHER" id="PTHR16897:SF2">
    <property type="entry name" value="OS03G0226600 PROTEIN"/>
    <property type="match status" value="1"/>
</dbReference>
<evidence type="ECO:0008006" key="3">
    <source>
        <dbReference type="Google" id="ProtNLM"/>
    </source>
</evidence>
<keyword evidence="2" id="KW-1185">Reference proteome</keyword>
<evidence type="ECO:0000313" key="1">
    <source>
        <dbReference type="EMBL" id="VDI15139.1"/>
    </source>
</evidence>
<dbReference type="Proteomes" id="UP000596742">
    <property type="component" value="Unassembled WGS sequence"/>
</dbReference>